<keyword evidence="3" id="KW-1003">Cell membrane</keyword>
<evidence type="ECO:0000256" key="9">
    <source>
        <dbReference type="SAM" id="Phobius"/>
    </source>
</evidence>
<dbReference type="SUPFAM" id="SSF82866">
    <property type="entry name" value="Multidrug efflux transporter AcrB transmembrane domain"/>
    <property type="match status" value="1"/>
</dbReference>
<organism evidence="11 12">
    <name type="scientific">Nanobdella aerobiophila</name>
    <dbReference type="NCBI Taxonomy" id="2586965"/>
    <lineage>
        <taxon>Archaea</taxon>
        <taxon>Nanobdellota</taxon>
        <taxon>Nanobdellia</taxon>
        <taxon>Nanobdellales</taxon>
        <taxon>Nanobdellaceae</taxon>
        <taxon>Nanobdella</taxon>
    </lineage>
</organism>
<dbReference type="InterPro" id="IPR048634">
    <property type="entry name" value="SecD_SecF_C"/>
</dbReference>
<keyword evidence="6 9" id="KW-1133">Transmembrane helix</keyword>
<dbReference type="Proteomes" id="UP001055553">
    <property type="component" value="Chromosome"/>
</dbReference>
<keyword evidence="12" id="KW-1185">Reference proteome</keyword>
<dbReference type="GeneID" id="74568278"/>
<evidence type="ECO:0000313" key="12">
    <source>
        <dbReference type="Proteomes" id="UP001055553"/>
    </source>
</evidence>
<evidence type="ECO:0000256" key="2">
    <source>
        <dbReference type="ARBA" id="ARBA00022448"/>
    </source>
</evidence>
<name>A0A915WSR7_9ARCH</name>
<dbReference type="GO" id="GO:0005886">
    <property type="term" value="C:plasma membrane"/>
    <property type="evidence" value="ECO:0007669"/>
    <property type="project" value="UniProtKB-SubCell"/>
</dbReference>
<dbReference type="EMBL" id="AP019769">
    <property type="protein sequence ID" value="BBL45492.1"/>
    <property type="molecule type" value="Genomic_DNA"/>
</dbReference>
<evidence type="ECO:0000256" key="6">
    <source>
        <dbReference type="ARBA" id="ARBA00022989"/>
    </source>
</evidence>
<evidence type="ECO:0000256" key="7">
    <source>
        <dbReference type="ARBA" id="ARBA00023010"/>
    </source>
</evidence>
<evidence type="ECO:0000256" key="5">
    <source>
        <dbReference type="ARBA" id="ARBA00022927"/>
    </source>
</evidence>
<reference evidence="12" key="1">
    <citation type="journal article" date="2022" name="Int. J. Syst. Evol. Microbiol.">
        <title>Nanobdella aerobiophila gen. nov., sp. nov., a thermoacidophilic, obligate ectosymbiotic archaeon, and proposal of Nanobdellaceae fam. nov., Nanobdellales ord. nov. and Nanobdellia class. nov.</title>
        <authorList>
            <person name="Kato S."/>
            <person name="Ogasawara A."/>
            <person name="Itoh T."/>
            <person name="Sakai H.D."/>
            <person name="Shimizu M."/>
            <person name="Yuki M."/>
            <person name="Kaneko M."/>
            <person name="Takashina T."/>
            <person name="Ohkuma M."/>
        </authorList>
    </citation>
    <scope>NUCLEOTIDE SEQUENCE [LARGE SCALE GENOMIC DNA]</scope>
    <source>
        <strain evidence="12">MJ1</strain>
    </source>
</reference>
<dbReference type="KEGG" id="naer:MJ1_0327"/>
<feature type="transmembrane region" description="Helical" evidence="9">
    <location>
        <begin position="18"/>
        <end position="38"/>
    </location>
</feature>
<comment type="subcellular location">
    <subcellularLocation>
        <location evidence="1">Cell membrane</location>
        <topology evidence="1">Multi-pass membrane protein</topology>
    </subcellularLocation>
</comment>
<dbReference type="PANTHER" id="PTHR30081:SF8">
    <property type="entry name" value="PROTEIN TRANSLOCASE SUBUNIT SECF"/>
    <property type="match status" value="1"/>
</dbReference>
<evidence type="ECO:0000256" key="3">
    <source>
        <dbReference type="ARBA" id="ARBA00022475"/>
    </source>
</evidence>
<dbReference type="PANTHER" id="PTHR30081">
    <property type="entry name" value="PROTEIN-EXPORT MEMBRANE PROTEIN SEC"/>
    <property type="match status" value="1"/>
</dbReference>
<dbReference type="Pfam" id="PF02355">
    <property type="entry name" value="SecD_SecF_C"/>
    <property type="match status" value="1"/>
</dbReference>
<feature type="transmembrane region" description="Helical" evidence="9">
    <location>
        <begin position="260"/>
        <end position="280"/>
    </location>
</feature>
<dbReference type="Gene3D" id="1.20.1640.10">
    <property type="entry name" value="Multidrug efflux transporter AcrB transmembrane domain"/>
    <property type="match status" value="1"/>
</dbReference>
<keyword evidence="7" id="KW-0811">Translocation</keyword>
<accession>A0A915WSR7</accession>
<dbReference type="GO" id="GO:0015031">
    <property type="term" value="P:protein transport"/>
    <property type="evidence" value="ECO:0007669"/>
    <property type="project" value="UniProtKB-KW"/>
</dbReference>
<keyword evidence="5" id="KW-0653">Protein transport</keyword>
<dbReference type="RefSeq" id="WP_258393522.1">
    <property type="nucleotide sequence ID" value="NZ_AP019769.1"/>
</dbReference>
<keyword evidence="4 9" id="KW-0812">Transmembrane</keyword>
<feature type="transmembrane region" description="Helical" evidence="9">
    <location>
        <begin position="136"/>
        <end position="155"/>
    </location>
</feature>
<dbReference type="InterPro" id="IPR022813">
    <property type="entry name" value="SecD/SecF_arch_bac"/>
</dbReference>
<feature type="transmembrane region" description="Helical" evidence="9">
    <location>
        <begin position="228"/>
        <end position="248"/>
    </location>
</feature>
<evidence type="ECO:0000256" key="4">
    <source>
        <dbReference type="ARBA" id="ARBA00022692"/>
    </source>
</evidence>
<evidence type="ECO:0000313" key="11">
    <source>
        <dbReference type="EMBL" id="BBL45492.1"/>
    </source>
</evidence>
<proteinExistence type="predicted"/>
<evidence type="ECO:0000256" key="8">
    <source>
        <dbReference type="ARBA" id="ARBA00023136"/>
    </source>
</evidence>
<protein>
    <submittedName>
        <fullName evidence="11">Preprotein translocase subunit SecF</fullName>
    </submittedName>
</protein>
<gene>
    <name evidence="11" type="ORF">MJ1_0327</name>
</gene>
<feature type="transmembrane region" description="Helical" evidence="9">
    <location>
        <begin position="190"/>
        <end position="208"/>
    </location>
</feature>
<evidence type="ECO:0000256" key="1">
    <source>
        <dbReference type="ARBA" id="ARBA00004651"/>
    </source>
</evidence>
<evidence type="ECO:0000259" key="10">
    <source>
        <dbReference type="Pfam" id="PF02355"/>
    </source>
</evidence>
<keyword evidence="8 9" id="KW-0472">Membrane</keyword>
<keyword evidence="2" id="KW-0813">Transport</keyword>
<sequence length="303" mass="34470">MDILEKLLSSIEKNYKKFILISIVLFLLFGSILLYNSFKNGYIINKSITISGGYITLINNNHITNTEIYNILNQMNISKYVLYNTPNIIYIESKNQINETELVNLINSEYNIQLSPSDISIQQYSSIVGNLIFNQFAQFVIIVMMLSGFIIFLAYRISNVTLNIISTIAFDILGLLTVLSLTGYPIGANGFIAMLMILGFAIDNNVVLSTNIVKEKEKTFLERIKMSFRVGMAMEIIALYALIILYLIVPEPSVKEFSLVLSIGIIFDLLYYLIGNIPIYKYFEHRKELKEIAYTSTTNSTVQ</sequence>
<feature type="domain" description="Protein export membrane protein SecD/SecF C-terminal" evidence="10">
    <location>
        <begin position="115"/>
        <end position="274"/>
    </location>
</feature>
<dbReference type="AlphaFoldDB" id="A0A915WSR7"/>
<feature type="transmembrane region" description="Helical" evidence="9">
    <location>
        <begin position="162"/>
        <end position="184"/>
    </location>
</feature>